<reference evidence="2 3" key="1">
    <citation type="journal article" date="2012" name="ISME J.">
        <title>Nitrification expanded: discovery, physiology and genomics of a nitrite-oxidizing bacterium from the phylum Chloroflexi.</title>
        <authorList>
            <person name="Sorokin D.Y."/>
            <person name="Lucker S."/>
            <person name="Vejmelkova D."/>
            <person name="Kostrikina N.A."/>
            <person name="Kleerebezem R."/>
            <person name="Rijpstra W.I."/>
            <person name="Damste J.S."/>
            <person name="Le Paslier D."/>
            <person name="Muyzer G."/>
            <person name="Wagner M."/>
            <person name="van Loosdrecht M.C."/>
            <person name="Daims H."/>
        </authorList>
    </citation>
    <scope>NUCLEOTIDE SEQUENCE [LARGE SCALE GENOMIC DNA]</scope>
    <source>
        <strain evidence="3">none</strain>
    </source>
</reference>
<gene>
    <name evidence="2" type="ORF">NITHO_2940002</name>
</gene>
<dbReference type="SUPFAM" id="SSF56399">
    <property type="entry name" value="ADP-ribosylation"/>
    <property type="match status" value="1"/>
</dbReference>
<evidence type="ECO:0000256" key="1">
    <source>
        <dbReference type="SAM" id="MobiDB-lite"/>
    </source>
</evidence>
<dbReference type="GO" id="GO:0016740">
    <property type="term" value="F:transferase activity"/>
    <property type="evidence" value="ECO:0007669"/>
    <property type="project" value="InterPro"/>
</dbReference>
<accession>I4EH16</accession>
<dbReference type="Pfam" id="PF01885">
    <property type="entry name" value="PTS_2-RNA"/>
    <property type="match status" value="1"/>
</dbReference>
<proteinExistence type="predicted"/>
<dbReference type="InterPro" id="IPR002745">
    <property type="entry name" value="Ptrans_KptA/Tpt1"/>
</dbReference>
<dbReference type="Gene3D" id="3.20.170.30">
    <property type="match status" value="1"/>
</dbReference>
<organism evidence="2 3">
    <name type="scientific">Nitrolancea hollandica Lb</name>
    <dbReference type="NCBI Taxonomy" id="1129897"/>
    <lineage>
        <taxon>Bacteria</taxon>
        <taxon>Pseudomonadati</taxon>
        <taxon>Thermomicrobiota</taxon>
        <taxon>Thermomicrobia</taxon>
        <taxon>Sphaerobacterales</taxon>
        <taxon>Sphaerobacterineae</taxon>
        <taxon>Sphaerobacteraceae</taxon>
        <taxon>Nitrolancea</taxon>
    </lineage>
</organism>
<feature type="compositionally biased region" description="Low complexity" evidence="1">
    <location>
        <begin position="99"/>
        <end position="111"/>
    </location>
</feature>
<name>I4EH16_9BACT</name>
<dbReference type="Proteomes" id="UP000004221">
    <property type="component" value="Unassembled WGS sequence"/>
</dbReference>
<evidence type="ECO:0000313" key="3">
    <source>
        <dbReference type="Proteomes" id="UP000004221"/>
    </source>
</evidence>
<comment type="caution">
    <text evidence="2">The sequence shown here is derived from an EMBL/GenBank/DDBJ whole genome shotgun (WGS) entry which is preliminary data.</text>
</comment>
<sequence length="120" mass="12592">MCVSTWCAATPAAATRVGARRDVPVILTVDAAAMHAVGHAFYQAANGVWLTDHVPHGYLSGWPPAREGSRRTRPFHARGSAAHPGSAGWHAPLPRRPAGRTPVRSPRRGSSGPPPLSPGP</sequence>
<dbReference type="AlphaFoldDB" id="I4EH16"/>
<feature type="region of interest" description="Disordered" evidence="1">
    <location>
        <begin position="60"/>
        <end position="120"/>
    </location>
</feature>
<evidence type="ECO:0000313" key="2">
    <source>
        <dbReference type="EMBL" id="CCF83978.1"/>
    </source>
</evidence>
<protein>
    <submittedName>
        <fullName evidence="2">Uncharacterized protein</fullName>
    </submittedName>
</protein>
<dbReference type="EMBL" id="CAGS01000217">
    <property type="protein sequence ID" value="CCF83978.1"/>
    <property type="molecule type" value="Genomic_DNA"/>
</dbReference>
<keyword evidence="3" id="KW-1185">Reference proteome</keyword>
<dbReference type="InterPro" id="IPR042081">
    <property type="entry name" value="RNA_2'-PTrans_C"/>
</dbReference>